<dbReference type="CDD" id="cd00570">
    <property type="entry name" value="GST_N_family"/>
    <property type="match status" value="1"/>
</dbReference>
<gene>
    <name evidence="6" type="ORF">KDW96_15930</name>
</gene>
<dbReference type="InterPro" id="IPR036249">
    <property type="entry name" value="Thioredoxin-like_sf"/>
</dbReference>
<dbReference type="InterPro" id="IPR040079">
    <property type="entry name" value="Glutathione_S-Trfase"/>
</dbReference>
<dbReference type="SFLD" id="SFLDS00019">
    <property type="entry name" value="Glutathione_Transferase_(cytos"/>
    <property type="match status" value="1"/>
</dbReference>
<evidence type="ECO:0000313" key="6">
    <source>
        <dbReference type="EMBL" id="UTW06648.1"/>
    </source>
</evidence>
<dbReference type="InterPro" id="IPR050983">
    <property type="entry name" value="GST_Omega/HSP26"/>
</dbReference>
<evidence type="ECO:0000259" key="4">
    <source>
        <dbReference type="PROSITE" id="PS50404"/>
    </source>
</evidence>
<evidence type="ECO:0000256" key="2">
    <source>
        <dbReference type="ARBA" id="ARBA00022679"/>
    </source>
</evidence>
<evidence type="ECO:0000256" key="1">
    <source>
        <dbReference type="ARBA" id="ARBA00012452"/>
    </source>
</evidence>
<dbReference type="InterPro" id="IPR004045">
    <property type="entry name" value="Glutathione_S-Trfase_N"/>
</dbReference>
<evidence type="ECO:0000313" key="7">
    <source>
        <dbReference type="Proteomes" id="UP001059672"/>
    </source>
</evidence>
<dbReference type="InterPro" id="IPR045073">
    <property type="entry name" value="Omega/Tau-like"/>
</dbReference>
<dbReference type="InterPro" id="IPR036282">
    <property type="entry name" value="Glutathione-S-Trfase_C_sf"/>
</dbReference>
<feature type="domain" description="GST C-terminal" evidence="5">
    <location>
        <begin position="85"/>
        <end position="207"/>
    </location>
</feature>
<dbReference type="Proteomes" id="UP001059672">
    <property type="component" value="Chromosome"/>
</dbReference>
<proteinExistence type="predicted"/>
<dbReference type="SUPFAM" id="SSF52833">
    <property type="entry name" value="Thioredoxin-like"/>
    <property type="match status" value="1"/>
</dbReference>
<organism evidence="6 7">
    <name type="scientific">Pseudomonas benzenivorans</name>
    <dbReference type="NCBI Taxonomy" id="556533"/>
    <lineage>
        <taxon>Bacteria</taxon>
        <taxon>Pseudomonadati</taxon>
        <taxon>Pseudomonadota</taxon>
        <taxon>Gammaproteobacteria</taxon>
        <taxon>Pseudomonadales</taxon>
        <taxon>Pseudomonadaceae</taxon>
        <taxon>Pseudomonas</taxon>
    </lineage>
</organism>
<dbReference type="EC" id="2.5.1.18" evidence="1"/>
<dbReference type="Gene3D" id="1.20.1050.10">
    <property type="match status" value="1"/>
</dbReference>
<keyword evidence="2" id="KW-0808">Transferase</keyword>
<dbReference type="PROSITE" id="PS50405">
    <property type="entry name" value="GST_CTER"/>
    <property type="match status" value="1"/>
</dbReference>
<evidence type="ECO:0000259" key="5">
    <source>
        <dbReference type="PROSITE" id="PS50405"/>
    </source>
</evidence>
<dbReference type="Gene3D" id="3.40.30.10">
    <property type="entry name" value="Glutaredoxin"/>
    <property type="match status" value="1"/>
</dbReference>
<name>A0ABY5H4S8_9PSED</name>
<reference evidence="6" key="1">
    <citation type="submission" date="2021-04" db="EMBL/GenBank/DDBJ databases">
        <title>Oceanospirillales bacteria with DddD are important DMSP degraders in coastal seawater.</title>
        <authorList>
            <person name="Liu J."/>
        </authorList>
    </citation>
    <scope>NUCLEOTIDE SEQUENCE</scope>
    <source>
        <strain evidence="6">D13-4</strain>
    </source>
</reference>
<dbReference type="InterPro" id="IPR004046">
    <property type="entry name" value="GST_C"/>
</dbReference>
<accession>A0ABY5H4S8</accession>
<sequence>MNTSLELISHPLCPYVQRAAIVLAEKGVAFRRRDVDLSDKPAWFLALSPLGKVPLLRSERGVLFESAVIAEYLDETLAPRLHPEDAFERARHRAGIEFASAVLNDVARFYNAADAAQLDAQHQTLRRRFEQLEDALGEGPWFAGTAFSLVDAAFAPVFRYWQVFERIADFATFAGLDKVERWRLALAQRPSVRGAAPADYGQRLRQFIARRDSHLAALLAQPAADSADRALDRTPA</sequence>
<keyword evidence="7" id="KW-1185">Reference proteome</keyword>
<feature type="domain" description="GST N-terminal" evidence="4">
    <location>
        <begin position="3"/>
        <end position="81"/>
    </location>
</feature>
<dbReference type="PROSITE" id="PS50404">
    <property type="entry name" value="GST_NTER"/>
    <property type="match status" value="1"/>
</dbReference>
<dbReference type="PANTHER" id="PTHR43968:SF6">
    <property type="entry name" value="GLUTATHIONE S-TRANSFERASE OMEGA"/>
    <property type="match status" value="1"/>
</dbReference>
<dbReference type="EMBL" id="CP073346">
    <property type="protein sequence ID" value="UTW06648.1"/>
    <property type="molecule type" value="Genomic_DNA"/>
</dbReference>
<evidence type="ECO:0000256" key="3">
    <source>
        <dbReference type="ARBA" id="ARBA00047960"/>
    </source>
</evidence>
<dbReference type="SFLD" id="SFLDG01152">
    <property type="entry name" value="Main.3:_Omega-_and_Tau-like"/>
    <property type="match status" value="1"/>
</dbReference>
<dbReference type="SUPFAM" id="SSF47616">
    <property type="entry name" value="GST C-terminal domain-like"/>
    <property type="match status" value="1"/>
</dbReference>
<dbReference type="PANTHER" id="PTHR43968">
    <property type="match status" value="1"/>
</dbReference>
<protein>
    <recommendedName>
        <fullName evidence="1">glutathione transferase</fullName>
        <ecNumber evidence="1">2.5.1.18</ecNumber>
    </recommendedName>
</protein>
<dbReference type="InterPro" id="IPR010987">
    <property type="entry name" value="Glutathione-S-Trfase_C-like"/>
</dbReference>
<dbReference type="Pfam" id="PF13409">
    <property type="entry name" value="GST_N_2"/>
    <property type="match status" value="1"/>
</dbReference>
<dbReference type="Pfam" id="PF00043">
    <property type="entry name" value="GST_C"/>
    <property type="match status" value="1"/>
</dbReference>
<dbReference type="SFLD" id="SFLDG00358">
    <property type="entry name" value="Main_(cytGST)"/>
    <property type="match status" value="1"/>
</dbReference>
<comment type="catalytic activity">
    <reaction evidence="3">
        <text>RX + glutathione = an S-substituted glutathione + a halide anion + H(+)</text>
        <dbReference type="Rhea" id="RHEA:16437"/>
        <dbReference type="ChEBI" id="CHEBI:15378"/>
        <dbReference type="ChEBI" id="CHEBI:16042"/>
        <dbReference type="ChEBI" id="CHEBI:17792"/>
        <dbReference type="ChEBI" id="CHEBI:57925"/>
        <dbReference type="ChEBI" id="CHEBI:90779"/>
        <dbReference type="EC" id="2.5.1.18"/>
    </reaction>
</comment>
<dbReference type="RefSeq" id="WP_255837213.1">
    <property type="nucleotide sequence ID" value="NZ_CP073346.1"/>
</dbReference>